<dbReference type="Proteomes" id="UP000265040">
    <property type="component" value="Chromosome 11"/>
</dbReference>
<accession>A0A3Q1HMN8</accession>
<reference evidence="1" key="2">
    <citation type="submission" date="2025-08" db="UniProtKB">
        <authorList>
            <consortium name="Ensembl"/>
        </authorList>
    </citation>
    <scope>IDENTIFICATION</scope>
</reference>
<reference evidence="1" key="1">
    <citation type="submission" date="2021-04" db="EMBL/GenBank/DDBJ databases">
        <authorList>
            <consortium name="Wellcome Sanger Institute Data Sharing"/>
        </authorList>
    </citation>
    <scope>NUCLEOTIDE SEQUENCE [LARGE SCALE GENOMIC DNA]</scope>
</reference>
<dbReference type="PANTHER" id="PTHR13593">
    <property type="match status" value="1"/>
</dbReference>
<dbReference type="SUPFAM" id="SSF51695">
    <property type="entry name" value="PLC-like phosphodiesterases"/>
    <property type="match status" value="1"/>
</dbReference>
<sequence length="252" mass="28837">MSLHLAKKFRQQTNYGDSLNPQLYNQAWMQSIPNETLLSAITIPGTHESLSLHGGPLAVCQVWTLDQQLKVGLRYFDIHTGIWIYTQKHIILNFLNEHSSETVLLKVTVHWFHKDKVKTMINELIEQHKDKIWTKSSVPTLQQARGKIILLQSETFTAGAENHKSFFLMKNMLLHVEKKIKRIKSVLCNESIILTDSAASVFSSPRSLAKRFNTQLYDFLNQHKDTSLNQGCLGIFSMNFPGVDLIKSITDM</sequence>
<dbReference type="GO" id="GO:0008081">
    <property type="term" value="F:phosphoric diester hydrolase activity"/>
    <property type="evidence" value="ECO:0007669"/>
    <property type="project" value="InterPro"/>
</dbReference>
<dbReference type="Gene3D" id="3.20.20.190">
    <property type="entry name" value="Phosphatidylinositol (PI) phosphodiesterase"/>
    <property type="match status" value="1"/>
</dbReference>
<organism evidence="1 2">
    <name type="scientific">Anabas testudineus</name>
    <name type="common">Climbing perch</name>
    <name type="synonym">Anthias testudineus</name>
    <dbReference type="NCBI Taxonomy" id="64144"/>
    <lineage>
        <taxon>Eukaryota</taxon>
        <taxon>Metazoa</taxon>
        <taxon>Chordata</taxon>
        <taxon>Craniata</taxon>
        <taxon>Vertebrata</taxon>
        <taxon>Euteleostomi</taxon>
        <taxon>Actinopterygii</taxon>
        <taxon>Neopterygii</taxon>
        <taxon>Teleostei</taxon>
        <taxon>Neoteleostei</taxon>
        <taxon>Acanthomorphata</taxon>
        <taxon>Anabantaria</taxon>
        <taxon>Anabantiformes</taxon>
        <taxon>Anabantoidei</taxon>
        <taxon>Anabantidae</taxon>
        <taxon>Anabas</taxon>
    </lineage>
</organism>
<keyword evidence="2" id="KW-1185">Reference proteome</keyword>
<proteinExistence type="predicted"/>
<evidence type="ECO:0000313" key="1">
    <source>
        <dbReference type="Ensembl" id="ENSATEP00000008870.2"/>
    </source>
</evidence>
<dbReference type="InterPro" id="IPR017946">
    <property type="entry name" value="PLC-like_Pdiesterase_TIM-brl"/>
</dbReference>
<dbReference type="AlphaFoldDB" id="A0A3Q1HMN8"/>
<dbReference type="InterPro" id="IPR051057">
    <property type="entry name" value="PI-PLC_domain"/>
</dbReference>
<dbReference type="STRING" id="64144.ENSATEP00000008870"/>
<dbReference type="GeneTree" id="ENSGT00390000010118"/>
<dbReference type="InParanoid" id="A0A3Q1HMN8"/>
<dbReference type="OrthoDB" id="1046782at2759"/>
<dbReference type="GO" id="GO:0006629">
    <property type="term" value="P:lipid metabolic process"/>
    <property type="evidence" value="ECO:0007669"/>
    <property type="project" value="InterPro"/>
</dbReference>
<protein>
    <submittedName>
        <fullName evidence="1">Uncharacterized protein</fullName>
    </submittedName>
</protein>
<dbReference type="PANTHER" id="PTHR13593:SF113">
    <property type="entry name" value="SI:DKEY-266F7.9"/>
    <property type="match status" value="1"/>
</dbReference>
<reference evidence="1" key="3">
    <citation type="submission" date="2025-09" db="UniProtKB">
        <authorList>
            <consortium name="Ensembl"/>
        </authorList>
    </citation>
    <scope>IDENTIFICATION</scope>
</reference>
<dbReference type="Ensembl" id="ENSATET00000009029.2">
    <property type="protein sequence ID" value="ENSATEP00000008870.2"/>
    <property type="gene ID" value="ENSATEG00000006247.2"/>
</dbReference>
<name>A0A3Q1HMN8_ANATE</name>
<evidence type="ECO:0000313" key="2">
    <source>
        <dbReference type="Proteomes" id="UP000265040"/>
    </source>
</evidence>